<dbReference type="GO" id="GO:0046677">
    <property type="term" value="P:response to antibiotic"/>
    <property type="evidence" value="ECO:0007669"/>
    <property type="project" value="UniProtKB-KW"/>
</dbReference>
<evidence type="ECO:0000256" key="5">
    <source>
        <dbReference type="ARBA" id="ARBA00023251"/>
    </source>
</evidence>
<keyword evidence="3 6" id="KW-1133">Transmembrane helix</keyword>
<dbReference type="GO" id="GO:0043190">
    <property type="term" value="C:ATP-binding cassette (ABC) transporter complex"/>
    <property type="evidence" value="ECO:0007669"/>
    <property type="project" value="InterPro"/>
</dbReference>
<comment type="similarity">
    <text evidence="6">Belongs to the ABC-2 integral membrane protein family.</text>
</comment>
<dbReference type="PROSITE" id="PS51012">
    <property type="entry name" value="ABC_TM2"/>
    <property type="match status" value="1"/>
</dbReference>
<dbReference type="InterPro" id="IPR051784">
    <property type="entry name" value="Nod_factor_ABC_transporter"/>
</dbReference>
<dbReference type="InterPro" id="IPR047817">
    <property type="entry name" value="ABC2_TM_bact-type"/>
</dbReference>
<keyword evidence="6" id="KW-0813">Transport</keyword>
<evidence type="ECO:0000256" key="3">
    <source>
        <dbReference type="ARBA" id="ARBA00022989"/>
    </source>
</evidence>
<accession>A0A4R2R4W7</accession>
<evidence type="ECO:0000313" key="9">
    <source>
        <dbReference type="Proteomes" id="UP000294911"/>
    </source>
</evidence>
<evidence type="ECO:0000313" key="8">
    <source>
        <dbReference type="EMBL" id="TCP56768.1"/>
    </source>
</evidence>
<keyword evidence="6" id="KW-1003">Cell membrane</keyword>
<dbReference type="OrthoDB" id="8988363at2"/>
<feature type="transmembrane region" description="Helical" evidence="6">
    <location>
        <begin position="128"/>
        <end position="146"/>
    </location>
</feature>
<dbReference type="GO" id="GO:0140359">
    <property type="term" value="F:ABC-type transporter activity"/>
    <property type="evidence" value="ECO:0007669"/>
    <property type="project" value="InterPro"/>
</dbReference>
<dbReference type="EMBL" id="SLXQ01000001">
    <property type="protein sequence ID" value="TCP56768.1"/>
    <property type="molecule type" value="Genomic_DNA"/>
</dbReference>
<dbReference type="RefSeq" id="WP_132875328.1">
    <property type="nucleotide sequence ID" value="NZ_SLXQ01000001.1"/>
</dbReference>
<comment type="subcellular location">
    <subcellularLocation>
        <location evidence="6">Cell membrane</location>
        <topology evidence="6">Multi-pass membrane protein</topology>
    </subcellularLocation>
    <subcellularLocation>
        <location evidence="1">Membrane</location>
        <topology evidence="1">Multi-pass membrane protein</topology>
    </subcellularLocation>
</comment>
<reference evidence="8 9" key="1">
    <citation type="submission" date="2019-03" db="EMBL/GenBank/DDBJ databases">
        <title>Genomic Encyclopedia of Type Strains, Phase IV (KMG-IV): sequencing the most valuable type-strain genomes for metagenomic binning, comparative biology and taxonomic classification.</title>
        <authorList>
            <person name="Goeker M."/>
        </authorList>
    </citation>
    <scope>NUCLEOTIDE SEQUENCE [LARGE SCALE GENOMIC DNA]</scope>
    <source>
        <strain evidence="8 9">DSM 45765</strain>
    </source>
</reference>
<dbReference type="Proteomes" id="UP000294911">
    <property type="component" value="Unassembled WGS sequence"/>
</dbReference>
<evidence type="ECO:0000256" key="6">
    <source>
        <dbReference type="RuleBase" id="RU361157"/>
    </source>
</evidence>
<dbReference type="InterPro" id="IPR000412">
    <property type="entry name" value="ABC_2_transport"/>
</dbReference>
<dbReference type="Pfam" id="PF01061">
    <property type="entry name" value="ABC2_membrane"/>
    <property type="match status" value="1"/>
</dbReference>
<dbReference type="InterPro" id="IPR013525">
    <property type="entry name" value="ABC2_TM"/>
</dbReference>
<evidence type="ECO:0000256" key="4">
    <source>
        <dbReference type="ARBA" id="ARBA00023136"/>
    </source>
</evidence>
<gene>
    <name evidence="8" type="ORF">EV191_101714</name>
</gene>
<sequence>MTTAEVTNSVGARLAWMVRDYVLLARRYMLHARRLPAQLFFTMLQPLLFVVLFAYVFGEAIPLPGGADYTQYVMVGIFLQTIAFAGMTTGAGLADELGRGMVDRFRSLPMAPSAPLVGRAVSDVARNAFTIGLMILIGLAVGWRISSSPLPAIGGFLLLLLCSFVLSWCGMLVGLLVGNTQGAVSAGIGVVFPLVWLSNAFVPLTGMSTGMRAIASWNPVSSFNVAIRELLGNPNPVGADPALPMRYPIAASLLWILAVLIVSSWGAMRAYRRRTS</sequence>
<comment type="caution">
    <text evidence="8">The sequence shown here is derived from an EMBL/GenBank/DDBJ whole genome shotgun (WGS) entry which is preliminary data.</text>
</comment>
<dbReference type="PANTHER" id="PTHR43229:SF2">
    <property type="entry name" value="NODULATION PROTEIN J"/>
    <property type="match status" value="1"/>
</dbReference>
<protein>
    <recommendedName>
        <fullName evidence="6">Transport permease protein</fullName>
    </recommendedName>
</protein>
<feature type="transmembrane region" description="Helical" evidence="6">
    <location>
        <begin position="183"/>
        <end position="202"/>
    </location>
</feature>
<feature type="transmembrane region" description="Helical" evidence="6">
    <location>
        <begin position="152"/>
        <end position="176"/>
    </location>
</feature>
<evidence type="ECO:0000256" key="1">
    <source>
        <dbReference type="ARBA" id="ARBA00004141"/>
    </source>
</evidence>
<feature type="transmembrane region" description="Helical" evidence="6">
    <location>
        <begin position="247"/>
        <end position="268"/>
    </location>
</feature>
<feature type="transmembrane region" description="Helical" evidence="6">
    <location>
        <begin position="69"/>
        <end position="94"/>
    </location>
</feature>
<keyword evidence="2 6" id="KW-0812">Transmembrane</keyword>
<keyword evidence="5" id="KW-0046">Antibiotic resistance</keyword>
<feature type="transmembrane region" description="Helical" evidence="6">
    <location>
        <begin position="35"/>
        <end position="57"/>
    </location>
</feature>
<name>A0A4R2R4W7_9PSEU</name>
<evidence type="ECO:0000259" key="7">
    <source>
        <dbReference type="PROSITE" id="PS51012"/>
    </source>
</evidence>
<dbReference type="PIRSF" id="PIRSF006648">
    <property type="entry name" value="DrrB"/>
    <property type="match status" value="1"/>
</dbReference>
<keyword evidence="4 6" id="KW-0472">Membrane</keyword>
<dbReference type="PANTHER" id="PTHR43229">
    <property type="entry name" value="NODULATION PROTEIN J"/>
    <property type="match status" value="1"/>
</dbReference>
<proteinExistence type="inferred from homology"/>
<feature type="domain" description="ABC transmembrane type-2" evidence="7">
    <location>
        <begin position="37"/>
        <end position="274"/>
    </location>
</feature>
<evidence type="ECO:0000256" key="2">
    <source>
        <dbReference type="ARBA" id="ARBA00022692"/>
    </source>
</evidence>
<organism evidence="8 9">
    <name type="scientific">Tamaricihabitans halophyticus</name>
    <dbReference type="NCBI Taxonomy" id="1262583"/>
    <lineage>
        <taxon>Bacteria</taxon>
        <taxon>Bacillati</taxon>
        <taxon>Actinomycetota</taxon>
        <taxon>Actinomycetes</taxon>
        <taxon>Pseudonocardiales</taxon>
        <taxon>Pseudonocardiaceae</taxon>
        <taxon>Tamaricihabitans</taxon>
    </lineage>
</organism>
<dbReference type="AlphaFoldDB" id="A0A4R2R4W7"/>
<keyword evidence="9" id="KW-1185">Reference proteome</keyword>